<feature type="domain" description="Protein FecR C-terminal" evidence="2">
    <location>
        <begin position="240"/>
        <end position="309"/>
    </location>
</feature>
<evidence type="ECO:0008006" key="4">
    <source>
        <dbReference type="Google" id="ProtNLM"/>
    </source>
</evidence>
<organism evidence="3">
    <name type="scientific">bioreactor metagenome</name>
    <dbReference type="NCBI Taxonomy" id="1076179"/>
    <lineage>
        <taxon>unclassified sequences</taxon>
        <taxon>metagenomes</taxon>
        <taxon>ecological metagenomes</taxon>
    </lineage>
</organism>
<dbReference type="Gene3D" id="3.55.50.30">
    <property type="match status" value="1"/>
</dbReference>
<name>A0A644ZNL4_9ZZZZ</name>
<dbReference type="EMBL" id="VSSQ01009695">
    <property type="protein sequence ID" value="MPM42346.1"/>
    <property type="molecule type" value="Genomic_DNA"/>
</dbReference>
<reference evidence="3" key="1">
    <citation type="submission" date="2019-08" db="EMBL/GenBank/DDBJ databases">
        <authorList>
            <person name="Kucharzyk K."/>
            <person name="Murdoch R.W."/>
            <person name="Higgins S."/>
            <person name="Loffler F."/>
        </authorList>
    </citation>
    <scope>NUCLEOTIDE SEQUENCE</scope>
</reference>
<accession>A0A644ZNL4</accession>
<dbReference type="PIRSF" id="PIRSF018266">
    <property type="entry name" value="FecR"/>
    <property type="match status" value="1"/>
</dbReference>
<proteinExistence type="predicted"/>
<comment type="caution">
    <text evidence="3">The sequence shown here is derived from an EMBL/GenBank/DDBJ whole genome shotgun (WGS) entry which is preliminary data.</text>
</comment>
<dbReference type="InterPro" id="IPR012373">
    <property type="entry name" value="Ferrdict_sens_TM"/>
</dbReference>
<evidence type="ECO:0000313" key="3">
    <source>
        <dbReference type="EMBL" id="MPM42346.1"/>
    </source>
</evidence>
<dbReference type="PANTHER" id="PTHR30273:SF2">
    <property type="entry name" value="PROTEIN FECR"/>
    <property type="match status" value="1"/>
</dbReference>
<dbReference type="GO" id="GO:0016989">
    <property type="term" value="F:sigma factor antagonist activity"/>
    <property type="evidence" value="ECO:0007669"/>
    <property type="project" value="TreeGrafter"/>
</dbReference>
<dbReference type="Gene3D" id="2.60.120.1440">
    <property type="match status" value="1"/>
</dbReference>
<gene>
    <name evidence="3" type="ORF">SDC9_89011</name>
</gene>
<dbReference type="InterPro" id="IPR032508">
    <property type="entry name" value="FecR_C"/>
</dbReference>
<evidence type="ECO:0000259" key="2">
    <source>
        <dbReference type="Pfam" id="PF16344"/>
    </source>
</evidence>
<evidence type="ECO:0000259" key="1">
    <source>
        <dbReference type="Pfam" id="PF04773"/>
    </source>
</evidence>
<dbReference type="InterPro" id="IPR006860">
    <property type="entry name" value="FecR"/>
</dbReference>
<protein>
    <recommendedName>
        <fullName evidence="4">FecR protein domain-containing protein</fullName>
    </recommendedName>
</protein>
<dbReference type="PANTHER" id="PTHR30273">
    <property type="entry name" value="PERIPLASMIC SIGNAL SENSOR AND SIGMA FACTOR ACTIVATOR FECR-RELATED"/>
    <property type="match status" value="1"/>
</dbReference>
<dbReference type="Pfam" id="PF04773">
    <property type="entry name" value="FecR"/>
    <property type="match status" value="1"/>
</dbReference>
<feature type="domain" description="FecR protein" evidence="1">
    <location>
        <begin position="104"/>
        <end position="198"/>
    </location>
</feature>
<dbReference type="Pfam" id="PF16344">
    <property type="entry name" value="FecR_C"/>
    <property type="match status" value="1"/>
</dbReference>
<sequence>MNPVRRRRTVIFKYSSVAAALVLLITVLTVLNPFQRFNDTLPHFKPGEERATLALAGESVVELGADEKNLRNISVVKEPASKKATLVIDVKDRASEELYKLNEIVVPKYAEYQINLEEGTRVWLNSETKMQFPLKFSGNERVVHVSGEAYFQVAHNPDKPFIVHLNESTQIKVLGTEFNVRTYEGDMSQSTLISGSIELIHNGTTTMVNPGESCVVDNITGQVNIREADIMSVTSWKNGEFVFRNETLEYIIKELSRWYDVNVVFENEELKKERFYLYFNRTTGFEEIIYQINKTGKINYMYKNKSIVIY</sequence>
<dbReference type="AlphaFoldDB" id="A0A644ZNL4"/>